<reference evidence="1 2" key="1">
    <citation type="submission" date="2016-11" db="EMBL/GenBank/DDBJ databases">
        <authorList>
            <person name="Jaros S."/>
            <person name="Januszkiewicz K."/>
            <person name="Wedrychowicz H."/>
        </authorList>
    </citation>
    <scope>NUCLEOTIDE SEQUENCE [LARGE SCALE GENOMIC DNA]</scope>
    <source>
        <strain evidence="1 2">DSM 24574</strain>
    </source>
</reference>
<name>A0A1M5WVL3_9BACT</name>
<dbReference type="AlphaFoldDB" id="A0A1M5WVL3"/>
<evidence type="ECO:0000313" key="2">
    <source>
        <dbReference type="Proteomes" id="UP000184212"/>
    </source>
</evidence>
<accession>A0A1M5WVL3</accession>
<gene>
    <name evidence="1" type="ORF">SAMN04488109_6033</name>
</gene>
<dbReference type="OrthoDB" id="1492721at2"/>
<dbReference type="RefSeq" id="WP_143165147.1">
    <property type="nucleotide sequence ID" value="NZ_FQWQ01000005.1"/>
</dbReference>
<protein>
    <submittedName>
        <fullName evidence="1">Uncharacterized protein</fullName>
    </submittedName>
</protein>
<dbReference type="Proteomes" id="UP000184212">
    <property type="component" value="Unassembled WGS sequence"/>
</dbReference>
<evidence type="ECO:0000313" key="1">
    <source>
        <dbReference type="EMBL" id="SHH91174.1"/>
    </source>
</evidence>
<organism evidence="1 2">
    <name type="scientific">Chryseolinea serpens</name>
    <dbReference type="NCBI Taxonomy" id="947013"/>
    <lineage>
        <taxon>Bacteria</taxon>
        <taxon>Pseudomonadati</taxon>
        <taxon>Bacteroidota</taxon>
        <taxon>Cytophagia</taxon>
        <taxon>Cytophagales</taxon>
        <taxon>Fulvivirgaceae</taxon>
        <taxon>Chryseolinea</taxon>
    </lineage>
</organism>
<sequence length="217" mass="24476">MDNKINLQSNILSGEAMKNLQTLTDMSMEFYGNLLNNVVGNNTQFGKNLAQLSKAVLDPYRNLYSCSDNCPPKEECPPHCLATLHRRAMVGERIVIPFNVRNGCGETKTYRVGMRDLMDRDGKMATAQPLLNKPSVTLSPYTSERILLTLDLANFAAGTYAAEIVLRENEFNQNICLTVEVADSDGIVVNPQEEKKYKLKWQSWKSHYYCEPGRSKT</sequence>
<dbReference type="EMBL" id="FQWQ01000005">
    <property type="protein sequence ID" value="SHH91174.1"/>
    <property type="molecule type" value="Genomic_DNA"/>
</dbReference>
<keyword evidence="2" id="KW-1185">Reference proteome</keyword>
<proteinExistence type="predicted"/>
<dbReference type="STRING" id="947013.SAMN04488109_6033"/>